<sequence>MLNICYFLHMKSPLAAKGIYNPLMHNYGNPLHMNEQRQPNENNNTNNNTTHSTDMSFSLNTSGPSFFQPNPSSQVPRAGASTSQTQQSSRVNSTPVNNNQNARAEANQAPPNMRGSVEPEVMERSQFMPRRFDDTELKIVNTIKSWPNKYDGTQANLVQCVESWMQRTTDIITPAKVLNNIEWLLEGDALAWHKLFGTSIQTWDEYVARMQSYMNRGKSQPEIEADFNDSRHNQKPHEDYVSYYTRLKAMSNKLTIPLTEEKLYERVKRGLRAEYFTCRITARDLTDLMAKCADFENSRVYNEEYERVTSSESYEWIKDHQKRERENFSRNNRGRSPFKPFPRRESGDNRPGFSGRRNPRWEHRESNENRKIEGRRYYNINESSGEEEEEIPELSRGDVRAMHESDEEFVNLRGVEVRDYAQKLNMTKRDFEKYQANQRCSNCRYRGHTIDQCPDAKRGLWYEHCRKCYRPKVSTDNCPNCQLPKN</sequence>
<keyword evidence="3" id="KW-1185">Reference proteome</keyword>
<feature type="compositionally biased region" description="Polar residues" evidence="1">
    <location>
        <begin position="51"/>
        <end position="75"/>
    </location>
</feature>
<feature type="region of interest" description="Disordered" evidence="1">
    <location>
        <begin position="320"/>
        <end position="366"/>
    </location>
</feature>
<accession>A0A9J6CAN2</accession>
<feature type="compositionally biased region" description="Low complexity" evidence="1">
    <location>
        <begin position="97"/>
        <end position="112"/>
    </location>
</feature>
<comment type="caution">
    <text evidence="2">The sequence shown here is derived from an EMBL/GenBank/DDBJ whole genome shotgun (WGS) entry which is preliminary data.</text>
</comment>
<feature type="compositionally biased region" description="Low complexity" evidence="1">
    <location>
        <begin position="40"/>
        <end position="50"/>
    </location>
</feature>
<dbReference type="EMBL" id="JADBJN010000002">
    <property type="protein sequence ID" value="KAG5678811.1"/>
    <property type="molecule type" value="Genomic_DNA"/>
</dbReference>
<evidence type="ECO:0000256" key="1">
    <source>
        <dbReference type="SAM" id="MobiDB-lite"/>
    </source>
</evidence>
<reference evidence="2" key="1">
    <citation type="submission" date="2021-03" db="EMBL/GenBank/DDBJ databases">
        <title>Chromosome level genome of the anhydrobiotic midge Polypedilum vanderplanki.</title>
        <authorList>
            <person name="Yoshida Y."/>
            <person name="Kikawada T."/>
            <person name="Gusev O."/>
        </authorList>
    </citation>
    <scope>NUCLEOTIDE SEQUENCE</scope>
    <source>
        <strain evidence="2">NIAS01</strain>
        <tissue evidence="2">Whole body or cell culture</tissue>
    </source>
</reference>
<gene>
    <name evidence="2" type="ORF">PVAND_008445</name>
</gene>
<dbReference type="Proteomes" id="UP001107558">
    <property type="component" value="Chromosome 2"/>
</dbReference>
<evidence type="ECO:0000313" key="3">
    <source>
        <dbReference type="Proteomes" id="UP001107558"/>
    </source>
</evidence>
<name>A0A9J6CAN2_POLVA</name>
<feature type="region of interest" description="Disordered" evidence="1">
    <location>
        <begin position="30"/>
        <end position="116"/>
    </location>
</feature>
<proteinExistence type="predicted"/>
<dbReference type="AlphaFoldDB" id="A0A9J6CAN2"/>
<protein>
    <submittedName>
        <fullName evidence="2">Uncharacterized protein</fullName>
    </submittedName>
</protein>
<organism evidence="2 3">
    <name type="scientific">Polypedilum vanderplanki</name>
    <name type="common">Sleeping chironomid midge</name>
    <dbReference type="NCBI Taxonomy" id="319348"/>
    <lineage>
        <taxon>Eukaryota</taxon>
        <taxon>Metazoa</taxon>
        <taxon>Ecdysozoa</taxon>
        <taxon>Arthropoda</taxon>
        <taxon>Hexapoda</taxon>
        <taxon>Insecta</taxon>
        <taxon>Pterygota</taxon>
        <taxon>Neoptera</taxon>
        <taxon>Endopterygota</taxon>
        <taxon>Diptera</taxon>
        <taxon>Nematocera</taxon>
        <taxon>Chironomoidea</taxon>
        <taxon>Chironomidae</taxon>
        <taxon>Chironominae</taxon>
        <taxon>Polypedilum</taxon>
        <taxon>Polypedilum</taxon>
    </lineage>
</organism>
<evidence type="ECO:0000313" key="2">
    <source>
        <dbReference type="EMBL" id="KAG5678811.1"/>
    </source>
</evidence>